<dbReference type="EMBL" id="JARSFG010000003">
    <property type="protein sequence ID" value="MEC1177262.1"/>
    <property type="molecule type" value="Genomic_DNA"/>
</dbReference>
<gene>
    <name evidence="2" type="ORF">P9B03_02095</name>
</gene>
<dbReference type="AlphaFoldDB" id="A0AAW9NJK5"/>
<evidence type="ECO:0000313" key="2">
    <source>
        <dbReference type="EMBL" id="MEC1177262.1"/>
    </source>
</evidence>
<protein>
    <submittedName>
        <fullName evidence="2">DUF5592 family protein</fullName>
    </submittedName>
</protein>
<feature type="transmembrane region" description="Helical" evidence="1">
    <location>
        <begin position="21"/>
        <end position="37"/>
    </location>
</feature>
<accession>A0AAW9NJK5</accession>
<comment type="caution">
    <text evidence="2">The sequence shown here is derived from an EMBL/GenBank/DDBJ whole genome shotgun (WGS) entry which is preliminary data.</text>
</comment>
<keyword evidence="1" id="KW-0472">Membrane</keyword>
<dbReference type="Pfam" id="PF17332">
    <property type="entry name" value="DUF5592"/>
    <property type="match status" value="1"/>
</dbReference>
<reference evidence="2 3" key="1">
    <citation type="submission" date="2023-03" db="EMBL/GenBank/DDBJ databases">
        <title>Bacillus Genome Sequencing.</title>
        <authorList>
            <person name="Dunlap C."/>
        </authorList>
    </citation>
    <scope>NUCLEOTIDE SEQUENCE [LARGE SCALE GENOMIC DNA]</scope>
    <source>
        <strain evidence="2 3">B-59205</strain>
    </source>
</reference>
<sequence>MYEIPKEIKSKPKLMGLEVKELIIFVVSFFLFLTILRDLVHGVLVIPYLLIASGVLLWLVLPSGNNPRLKNYQSIRLYFQHKQSSYHALDIQQVINKYEFGDEPNEQ</sequence>
<keyword evidence="3" id="KW-1185">Reference proteome</keyword>
<feature type="transmembrane region" description="Helical" evidence="1">
    <location>
        <begin position="43"/>
        <end position="61"/>
    </location>
</feature>
<evidence type="ECO:0000313" key="3">
    <source>
        <dbReference type="Proteomes" id="UP001344888"/>
    </source>
</evidence>
<dbReference type="InterPro" id="IPR020275">
    <property type="entry name" value="DUF5592"/>
</dbReference>
<dbReference type="RefSeq" id="WP_326121537.1">
    <property type="nucleotide sequence ID" value="NZ_JARSFG010000003.1"/>
</dbReference>
<proteinExistence type="predicted"/>
<organism evidence="2 3">
    <name type="scientific">Metasolibacillus meyeri</name>
    <dbReference type="NCBI Taxonomy" id="1071052"/>
    <lineage>
        <taxon>Bacteria</taxon>
        <taxon>Bacillati</taxon>
        <taxon>Bacillota</taxon>
        <taxon>Bacilli</taxon>
        <taxon>Bacillales</taxon>
        <taxon>Caryophanaceae</taxon>
        <taxon>Metasolibacillus</taxon>
    </lineage>
</organism>
<evidence type="ECO:0000256" key="1">
    <source>
        <dbReference type="SAM" id="Phobius"/>
    </source>
</evidence>
<name>A0AAW9NJK5_9BACL</name>
<keyword evidence="1" id="KW-1133">Transmembrane helix</keyword>
<keyword evidence="1" id="KW-0812">Transmembrane</keyword>
<dbReference type="Proteomes" id="UP001344888">
    <property type="component" value="Unassembled WGS sequence"/>
</dbReference>